<dbReference type="RefSeq" id="WP_012402851.1">
    <property type="nucleotide sequence ID" value="NC_010623.1"/>
</dbReference>
<feature type="region of interest" description="Disordered" evidence="1">
    <location>
        <begin position="200"/>
        <end position="253"/>
    </location>
</feature>
<dbReference type="Pfam" id="PF03886">
    <property type="entry name" value="ABC_trans_aux"/>
    <property type="match status" value="1"/>
</dbReference>
<dbReference type="STRING" id="391038.Bphy_3534"/>
<dbReference type="KEGG" id="bph:Bphy_3534"/>
<name>B2JLP5_PARP8</name>
<feature type="compositionally biased region" description="Basic and acidic residues" evidence="1">
    <location>
        <begin position="219"/>
        <end position="228"/>
    </location>
</feature>
<reference evidence="5" key="1">
    <citation type="journal article" date="2014" name="Stand. Genomic Sci.">
        <title>Complete genome sequence of Burkholderia phymatum STM815(T), a broad host range and efficient nitrogen-fixing symbiont of Mimosa species.</title>
        <authorList>
            <person name="Moulin L."/>
            <person name="Klonowska A."/>
            <person name="Caroline B."/>
            <person name="Booth K."/>
            <person name="Vriezen J.A."/>
            <person name="Melkonian R."/>
            <person name="James E.K."/>
            <person name="Young J.P."/>
            <person name="Bena G."/>
            <person name="Hauser L."/>
            <person name="Land M."/>
            <person name="Kyrpides N."/>
            <person name="Bruce D."/>
            <person name="Chain P."/>
            <person name="Copeland A."/>
            <person name="Pitluck S."/>
            <person name="Woyke T."/>
            <person name="Lizotte-Waniewski M."/>
            <person name="Bristow J."/>
            <person name="Riley M."/>
        </authorList>
    </citation>
    <scope>NUCLEOTIDE SEQUENCE [LARGE SCALE GENOMIC DNA]</scope>
    <source>
        <strain evidence="5">DSM 17167 / CIP 108236 / LMG 21445 / STM815</strain>
    </source>
</reference>
<dbReference type="PROSITE" id="PS51257">
    <property type="entry name" value="PROKAR_LIPOPROTEIN"/>
    <property type="match status" value="1"/>
</dbReference>
<evidence type="ECO:0000256" key="2">
    <source>
        <dbReference type="SAM" id="SignalP"/>
    </source>
</evidence>
<evidence type="ECO:0000259" key="3">
    <source>
        <dbReference type="Pfam" id="PF03886"/>
    </source>
</evidence>
<dbReference type="Proteomes" id="UP000001192">
    <property type="component" value="Chromosome 2"/>
</dbReference>
<feature type="signal peptide" evidence="2">
    <location>
        <begin position="1"/>
        <end position="28"/>
    </location>
</feature>
<evidence type="ECO:0000256" key="1">
    <source>
        <dbReference type="SAM" id="MobiDB-lite"/>
    </source>
</evidence>
<protein>
    <recommendedName>
        <fullName evidence="3">ABC-type transport auxiliary lipoprotein component domain-containing protein</fullName>
    </recommendedName>
</protein>
<sequence precursor="true">MMLMQFRSMRRVARALMGVGLATLAACASPPTRFYTLGIDAQPTIAVSTASPSFRIDVRPVKVPAAVARSQLVVQINAAQVQVLEDDRWVSSLPDEIRAALIAGVSQQAGAPAAKTLVPGEDVPVYEVTVDIQRFESWPGSHVLVDGVWTVSRSTSADTLTCHSVVSEPVSGGYQAVAGGHRRAMSVVAAQIAKAIRAFPASGGDSPSRPDGASGTAGKRGERGERGKRALSCPHATDSVQTAADRTAPRVDE</sequence>
<dbReference type="InterPro" id="IPR005586">
    <property type="entry name" value="ABC_trans_aux"/>
</dbReference>
<organism evidence="4 5">
    <name type="scientific">Paraburkholderia phymatum (strain DSM 17167 / CIP 108236 / LMG 21445 / STM815)</name>
    <name type="common">Burkholderia phymatum</name>
    <dbReference type="NCBI Taxonomy" id="391038"/>
    <lineage>
        <taxon>Bacteria</taxon>
        <taxon>Pseudomonadati</taxon>
        <taxon>Pseudomonadota</taxon>
        <taxon>Betaproteobacteria</taxon>
        <taxon>Burkholderiales</taxon>
        <taxon>Burkholderiaceae</taxon>
        <taxon>Paraburkholderia</taxon>
    </lineage>
</organism>
<evidence type="ECO:0000313" key="4">
    <source>
        <dbReference type="EMBL" id="ACC72678.1"/>
    </source>
</evidence>
<accession>B2JLP5</accession>
<feature type="domain" description="ABC-type transport auxiliary lipoprotein component" evidence="3">
    <location>
        <begin position="35"/>
        <end position="193"/>
    </location>
</feature>
<proteinExistence type="predicted"/>
<dbReference type="SUPFAM" id="SSF159594">
    <property type="entry name" value="XCC0632-like"/>
    <property type="match status" value="1"/>
</dbReference>
<dbReference type="EMBL" id="CP001044">
    <property type="protein sequence ID" value="ACC72678.1"/>
    <property type="molecule type" value="Genomic_DNA"/>
</dbReference>
<dbReference type="eggNOG" id="COG3009">
    <property type="taxonomic scope" value="Bacteria"/>
</dbReference>
<dbReference type="OrthoDB" id="1494661at2"/>
<evidence type="ECO:0000313" key="5">
    <source>
        <dbReference type="Proteomes" id="UP000001192"/>
    </source>
</evidence>
<gene>
    <name evidence="4" type="ordered locus">Bphy_3534</name>
</gene>
<dbReference type="AlphaFoldDB" id="B2JLP5"/>
<keyword evidence="2" id="KW-0732">Signal</keyword>
<keyword evidence="5" id="KW-1185">Reference proteome</keyword>
<feature type="chain" id="PRO_5002779703" description="ABC-type transport auxiliary lipoprotein component domain-containing protein" evidence="2">
    <location>
        <begin position="29"/>
        <end position="253"/>
    </location>
</feature>
<dbReference type="Gene3D" id="3.40.50.10610">
    <property type="entry name" value="ABC-type transport auxiliary lipoprotein component"/>
    <property type="match status" value="1"/>
</dbReference>
<dbReference type="HOGENOM" id="CLU_096001_0_0_4"/>